<feature type="compositionally biased region" description="Basic residues" evidence="1">
    <location>
        <begin position="160"/>
        <end position="171"/>
    </location>
</feature>
<organism evidence="2 3">
    <name type="scientific">Pelobates cultripes</name>
    <name type="common">Western spadefoot toad</name>
    <dbReference type="NCBI Taxonomy" id="61616"/>
    <lineage>
        <taxon>Eukaryota</taxon>
        <taxon>Metazoa</taxon>
        <taxon>Chordata</taxon>
        <taxon>Craniata</taxon>
        <taxon>Vertebrata</taxon>
        <taxon>Euteleostomi</taxon>
        <taxon>Amphibia</taxon>
        <taxon>Batrachia</taxon>
        <taxon>Anura</taxon>
        <taxon>Pelobatoidea</taxon>
        <taxon>Pelobatidae</taxon>
        <taxon>Pelobates</taxon>
    </lineage>
</organism>
<sequence>MATSSAGGETPERHTDMPDYEAKLTAIFEALWARLEHRAWLNKPSTCWSNKKPKQHSRQRLTHKQHRAPRWRRSRRDPLPAGKIRGRNQALEHSHRVLGTPNAPSSYPHSSSGHGAYQRVTPHRNPYTQGNNRNPEKPWAHDPEDGVNGLVARAPANALGRRHRTLKRHGTGRCTGGTTTQRAKHPAGQSIHPRGTGPTTNRETGQRGSPPLPRTTKWTGPRILQHDSSMWGGLNKCMNAYSTPCPGLLQVNERDTLSYPKGFTYNCFLSHAL</sequence>
<dbReference type="AlphaFoldDB" id="A0AAD1RAU1"/>
<feature type="compositionally biased region" description="Basic and acidic residues" evidence="1">
    <location>
        <begin position="134"/>
        <end position="144"/>
    </location>
</feature>
<evidence type="ECO:0000256" key="1">
    <source>
        <dbReference type="SAM" id="MobiDB-lite"/>
    </source>
</evidence>
<feature type="compositionally biased region" description="Basic residues" evidence="1">
    <location>
        <begin position="51"/>
        <end position="75"/>
    </location>
</feature>
<evidence type="ECO:0000313" key="2">
    <source>
        <dbReference type="EMBL" id="CAH2246866.1"/>
    </source>
</evidence>
<dbReference type="EMBL" id="OW240913">
    <property type="protein sequence ID" value="CAH2246866.1"/>
    <property type="molecule type" value="Genomic_DNA"/>
</dbReference>
<feature type="compositionally biased region" description="Low complexity" evidence="1">
    <location>
        <begin position="103"/>
        <end position="117"/>
    </location>
</feature>
<dbReference type="Proteomes" id="UP001295444">
    <property type="component" value="Chromosome 02"/>
</dbReference>
<feature type="compositionally biased region" description="Polar residues" evidence="1">
    <location>
        <begin position="197"/>
        <end position="207"/>
    </location>
</feature>
<protein>
    <submittedName>
        <fullName evidence="2">Uncharacterized protein</fullName>
    </submittedName>
</protein>
<keyword evidence="3" id="KW-1185">Reference proteome</keyword>
<reference evidence="2" key="1">
    <citation type="submission" date="2022-03" db="EMBL/GenBank/DDBJ databases">
        <authorList>
            <person name="Alioto T."/>
            <person name="Alioto T."/>
            <person name="Gomez Garrido J."/>
        </authorList>
    </citation>
    <scope>NUCLEOTIDE SEQUENCE</scope>
</reference>
<gene>
    <name evidence="2" type="ORF">PECUL_23A047624</name>
</gene>
<accession>A0AAD1RAU1</accession>
<feature type="region of interest" description="Disordered" evidence="1">
    <location>
        <begin position="44"/>
        <end position="220"/>
    </location>
</feature>
<evidence type="ECO:0000313" key="3">
    <source>
        <dbReference type="Proteomes" id="UP001295444"/>
    </source>
</evidence>
<name>A0AAD1RAU1_PELCU</name>
<proteinExistence type="predicted"/>